<comment type="similarity">
    <text evidence="2 7">Belongs to the group II decarboxylase family.</text>
</comment>
<dbReference type="PROSITE" id="PS00392">
    <property type="entry name" value="DDC_GAD_HDC_YDC"/>
    <property type="match status" value="1"/>
</dbReference>
<keyword evidence="9" id="KW-1185">Reference proteome</keyword>
<evidence type="ECO:0000256" key="3">
    <source>
        <dbReference type="ARBA" id="ARBA00022793"/>
    </source>
</evidence>
<keyword evidence="3" id="KW-0210">Decarboxylase</keyword>
<dbReference type="AlphaFoldDB" id="A0A1H8AEP2"/>
<gene>
    <name evidence="8" type="ORF">SAMN04489760_1357</name>
</gene>
<dbReference type="Gene3D" id="3.40.640.10">
    <property type="entry name" value="Type I PLP-dependent aspartate aminotransferase-like (Major domain)"/>
    <property type="match status" value="1"/>
</dbReference>
<dbReference type="PANTHER" id="PTHR11999:SF70">
    <property type="entry name" value="MIP05841P"/>
    <property type="match status" value="1"/>
</dbReference>
<dbReference type="Gene3D" id="1.20.1340.10">
    <property type="entry name" value="dopa decarboxylase, N-terminal domain"/>
    <property type="match status" value="1"/>
</dbReference>
<evidence type="ECO:0000256" key="6">
    <source>
        <dbReference type="PIRSR" id="PIRSR602129-50"/>
    </source>
</evidence>
<protein>
    <submittedName>
        <fullName evidence="8">Glutamate or tyrosine decarboxylase</fullName>
    </submittedName>
</protein>
<reference evidence="8 9" key="1">
    <citation type="submission" date="2016-10" db="EMBL/GenBank/DDBJ databases">
        <authorList>
            <person name="de Groot N.N."/>
        </authorList>
    </citation>
    <scope>NUCLEOTIDE SEQUENCE [LARGE SCALE GENOMIC DNA]</scope>
    <source>
        <strain evidence="8 9">DSM 8423</strain>
    </source>
</reference>
<dbReference type="InterPro" id="IPR015421">
    <property type="entry name" value="PyrdxlP-dep_Trfase_major"/>
</dbReference>
<evidence type="ECO:0000256" key="5">
    <source>
        <dbReference type="ARBA" id="ARBA00023239"/>
    </source>
</evidence>
<dbReference type="InterPro" id="IPR010977">
    <property type="entry name" value="Aromatic_deC"/>
</dbReference>
<dbReference type="InterPro" id="IPR015422">
    <property type="entry name" value="PyrdxlP-dep_Trfase_small"/>
</dbReference>
<dbReference type="GO" id="GO:0006520">
    <property type="term" value="P:amino acid metabolic process"/>
    <property type="evidence" value="ECO:0007669"/>
    <property type="project" value="InterPro"/>
</dbReference>
<accession>A0A1H8AEP2</accession>
<evidence type="ECO:0000256" key="7">
    <source>
        <dbReference type="RuleBase" id="RU000382"/>
    </source>
</evidence>
<sequence>MNELLFDPETHRKAGRLLGELLANYERDLSKPPGFGQIDRDAMRVIMTEPLPEEGRSLEELFQEFRDVVMPNSTHVAHRRFLPYVMPSPNGISAFADALSSTLNQNCNLWTLSPAANAIEQRVISWFHELFSFPEESGGIITSGGSMANLTALAIARDTYLGKAARTEGLQGRTSPLRLYVSDQVHNCIDKAAVILGIGLNHVRHIPCDAQFRMRMDLLKEAVLQDRREGFSPFCVVGSAGTITTGAIDPLEELADFCGEEGLWLHIDGAYGALTILSERRRAPLLPAGRAHSLSLDPHKFLFAPLEAGCVLVRRAKDMRTTFSFVPTYLSMFSDPDFLNYAEYGPQLSRSFKALKVWWSLRAFGRRAYAKAIDDLCDLALYMAQRIQAEPELELLAPVTLNAVCVRCRNLSDVQNERVLARLLSEGVAFLGRAEVRGKFSLRACFMNLRTTRDDVDRILEEMIRIGQEERTA</sequence>
<dbReference type="GO" id="GO:0019752">
    <property type="term" value="P:carboxylic acid metabolic process"/>
    <property type="evidence" value="ECO:0007669"/>
    <property type="project" value="InterPro"/>
</dbReference>
<evidence type="ECO:0000256" key="4">
    <source>
        <dbReference type="ARBA" id="ARBA00022898"/>
    </source>
</evidence>
<dbReference type="SUPFAM" id="SSF53383">
    <property type="entry name" value="PLP-dependent transferases"/>
    <property type="match status" value="1"/>
</dbReference>
<name>A0A1H8AEP2_9BACT</name>
<dbReference type="Pfam" id="PF00282">
    <property type="entry name" value="Pyridoxal_deC"/>
    <property type="match status" value="1"/>
</dbReference>
<dbReference type="InterPro" id="IPR021115">
    <property type="entry name" value="Pyridoxal-P_BS"/>
</dbReference>
<evidence type="ECO:0000256" key="1">
    <source>
        <dbReference type="ARBA" id="ARBA00001933"/>
    </source>
</evidence>
<dbReference type="RefSeq" id="WP_175476609.1">
    <property type="nucleotide sequence ID" value="NZ_FOBS01000035.1"/>
</dbReference>
<evidence type="ECO:0000313" key="9">
    <source>
        <dbReference type="Proteomes" id="UP000198744"/>
    </source>
</evidence>
<dbReference type="GO" id="GO:0030170">
    <property type="term" value="F:pyridoxal phosphate binding"/>
    <property type="evidence" value="ECO:0007669"/>
    <property type="project" value="InterPro"/>
</dbReference>
<dbReference type="InterPro" id="IPR015424">
    <property type="entry name" value="PyrdxlP-dep_Trfase"/>
</dbReference>
<keyword evidence="4 6" id="KW-0663">Pyridoxal phosphate</keyword>
<comment type="cofactor">
    <cofactor evidence="1 6 7">
        <name>pyridoxal 5'-phosphate</name>
        <dbReference type="ChEBI" id="CHEBI:597326"/>
    </cofactor>
</comment>
<dbReference type="PANTHER" id="PTHR11999">
    <property type="entry name" value="GROUP II PYRIDOXAL-5-PHOSPHATE DECARBOXYLASE"/>
    <property type="match status" value="1"/>
</dbReference>
<organism evidence="8 9">
    <name type="scientific">Syntrophus gentianae</name>
    <dbReference type="NCBI Taxonomy" id="43775"/>
    <lineage>
        <taxon>Bacteria</taxon>
        <taxon>Pseudomonadati</taxon>
        <taxon>Thermodesulfobacteriota</taxon>
        <taxon>Syntrophia</taxon>
        <taxon>Syntrophales</taxon>
        <taxon>Syntrophaceae</taxon>
        <taxon>Syntrophus</taxon>
    </lineage>
</organism>
<keyword evidence="5 7" id="KW-0456">Lyase</keyword>
<dbReference type="Proteomes" id="UP000198744">
    <property type="component" value="Unassembled WGS sequence"/>
</dbReference>
<dbReference type="InterPro" id="IPR002129">
    <property type="entry name" value="PyrdxlP-dep_de-COase"/>
</dbReference>
<dbReference type="Gene3D" id="3.90.1150.10">
    <property type="entry name" value="Aspartate Aminotransferase, domain 1"/>
    <property type="match status" value="1"/>
</dbReference>
<evidence type="ECO:0000256" key="2">
    <source>
        <dbReference type="ARBA" id="ARBA00009533"/>
    </source>
</evidence>
<dbReference type="PRINTS" id="PR00800">
    <property type="entry name" value="YHDCRBOXLASE"/>
</dbReference>
<dbReference type="STRING" id="43775.SAMN04489760_1357"/>
<feature type="modified residue" description="N6-(pyridoxal phosphate)lysine" evidence="6">
    <location>
        <position position="300"/>
    </location>
</feature>
<proteinExistence type="inferred from homology"/>
<dbReference type="EMBL" id="FOBS01000035">
    <property type="protein sequence ID" value="SEM69200.1"/>
    <property type="molecule type" value="Genomic_DNA"/>
</dbReference>
<evidence type="ECO:0000313" key="8">
    <source>
        <dbReference type="EMBL" id="SEM69200.1"/>
    </source>
</evidence>
<dbReference type="GO" id="GO:0016831">
    <property type="term" value="F:carboxy-lyase activity"/>
    <property type="evidence" value="ECO:0007669"/>
    <property type="project" value="UniProtKB-KW"/>
</dbReference>